<feature type="compositionally biased region" description="Low complexity" evidence="1">
    <location>
        <begin position="28"/>
        <end position="42"/>
    </location>
</feature>
<proteinExistence type="predicted"/>
<protein>
    <submittedName>
        <fullName evidence="4">Uncharacterized protein</fullName>
    </submittedName>
</protein>
<reference evidence="2" key="3">
    <citation type="submission" date="2020-06" db="EMBL/GenBank/DDBJ databases">
        <authorList>
            <person name="Studholme D.J."/>
        </authorList>
    </citation>
    <scope>NUCLEOTIDE SEQUENCE</scope>
    <source>
        <strain evidence="2">NZFS 2646</strain>
        <strain evidence="3">NZFS 3630</strain>
    </source>
</reference>
<reference evidence="2" key="1">
    <citation type="journal article" date="2015" name="Genom Data">
        <title>Genome sequences of six Phytophthora species associated with forests in New Zealand.</title>
        <authorList>
            <person name="Studholme D.J."/>
            <person name="McDougal R.L."/>
            <person name="Sambles C."/>
            <person name="Hansen E."/>
            <person name="Hardy G."/>
            <person name="Grant M."/>
            <person name="Ganley R.J."/>
            <person name="Williams N.M."/>
        </authorList>
    </citation>
    <scope>NUCLEOTIDE SEQUENCE</scope>
    <source>
        <strain evidence="2">NZFS 2646</strain>
        <strain evidence="3">NZFS 3630</strain>
    </source>
</reference>
<comment type="caution">
    <text evidence="4">The sequence shown here is derived from an EMBL/GenBank/DDBJ whole genome shotgun (WGS) entry which is preliminary data.</text>
</comment>
<dbReference type="PANTHER" id="PTHR43102">
    <property type="entry name" value="SLR1143 PROTEIN"/>
    <property type="match status" value="1"/>
</dbReference>
<keyword evidence="6" id="KW-1185">Reference proteome</keyword>
<dbReference type="EMBL" id="MAYM02000105">
    <property type="protein sequence ID" value="RLN45997.1"/>
    <property type="molecule type" value="Genomic_DNA"/>
</dbReference>
<dbReference type="EMBL" id="MBDN02000134">
    <property type="protein sequence ID" value="RLN79730.1"/>
    <property type="molecule type" value="Genomic_DNA"/>
</dbReference>
<gene>
    <name evidence="4" type="ORF">BBI17_005092</name>
    <name evidence="5" type="ORF">BBO99_00005044</name>
    <name evidence="2" type="ORF">JM16_004755</name>
    <name evidence="3" type="ORF">JM18_004285</name>
</gene>
<dbReference type="PANTHER" id="PTHR43102:SF2">
    <property type="entry name" value="GAF DOMAIN-CONTAINING PROTEIN"/>
    <property type="match status" value="1"/>
</dbReference>
<dbReference type="Proteomes" id="UP000785171">
    <property type="component" value="Unassembled WGS sequence"/>
</dbReference>
<dbReference type="Proteomes" id="UP000285883">
    <property type="component" value="Unassembled WGS sequence"/>
</dbReference>
<feature type="region of interest" description="Disordered" evidence="1">
    <location>
        <begin position="19"/>
        <end position="47"/>
    </location>
</feature>
<dbReference type="Proteomes" id="UP000285624">
    <property type="component" value="Unassembled WGS sequence"/>
</dbReference>
<accession>A0A421FJK2</accession>
<dbReference type="EMBL" id="JPWV03000104">
    <property type="protein sequence ID" value="KAG2524890.1"/>
    <property type="molecule type" value="Genomic_DNA"/>
</dbReference>
<organism evidence="4 7">
    <name type="scientific">Phytophthora kernoviae</name>
    <dbReference type="NCBI Taxonomy" id="325452"/>
    <lineage>
        <taxon>Eukaryota</taxon>
        <taxon>Sar</taxon>
        <taxon>Stramenopiles</taxon>
        <taxon>Oomycota</taxon>
        <taxon>Peronosporomycetes</taxon>
        <taxon>Peronosporales</taxon>
        <taxon>Peronosporaceae</taxon>
        <taxon>Phytophthora</taxon>
    </lineage>
</organism>
<evidence type="ECO:0000313" key="3">
    <source>
        <dbReference type="EMBL" id="KAG2526640.1"/>
    </source>
</evidence>
<evidence type="ECO:0000256" key="1">
    <source>
        <dbReference type="SAM" id="MobiDB-lite"/>
    </source>
</evidence>
<evidence type="ECO:0000313" key="4">
    <source>
        <dbReference type="EMBL" id="RLN45997.1"/>
    </source>
</evidence>
<dbReference type="Proteomes" id="UP000792063">
    <property type="component" value="Unassembled WGS sequence"/>
</dbReference>
<evidence type="ECO:0000313" key="7">
    <source>
        <dbReference type="Proteomes" id="UP000285883"/>
    </source>
</evidence>
<evidence type="ECO:0000313" key="6">
    <source>
        <dbReference type="Proteomes" id="UP000285624"/>
    </source>
</evidence>
<name>A0A421FJK2_9STRA</name>
<sequence>MFTCSANANANASFLSAPGRTLSRQTASPRARSFYSSSSGRSTMDLSTSMELKEEDDALLVLAVNARAQVENARCAFRAADWKERKEVQGVRVYERKPTPGCFDVAASSMLPCSAKEFLEVLSSRNSDDFNATMVALGGDAFSYAVTLREVPTSSPNVHLSTKRMQFSGSIPLVSSVKTIEFLDYVEYDQKTRTAVRTFQTLSRDRAGRLVVGGDMLAGYVLGEQVASCQTSVFFFGMHTTPTGSKSKGLGRLKAAAVREVSGQGLLKLAKLIPKHVKCFEHNVNNSNNSVKHTGIGMEFFTTYQ</sequence>
<dbReference type="EMBL" id="JPWU03000097">
    <property type="protein sequence ID" value="KAG2526640.1"/>
    <property type="molecule type" value="Genomic_DNA"/>
</dbReference>
<reference evidence="6 7" key="2">
    <citation type="submission" date="2018-07" db="EMBL/GenBank/DDBJ databases">
        <title>Genome sequencing of oomycete isolates from Chile give support for New Zealand origin for Phytophthora kernoviae and make available the first Nothophytophthora sp. genome.</title>
        <authorList>
            <person name="Studholme D.J."/>
            <person name="Sanfuentes E."/>
            <person name="Panda P."/>
            <person name="Hill R."/>
            <person name="Sambles C."/>
            <person name="Grant M."/>
            <person name="Williams N.M."/>
            <person name="Mcdougal R.L."/>
        </authorList>
    </citation>
    <scope>NUCLEOTIDE SEQUENCE [LARGE SCALE GENOMIC DNA]</scope>
    <source>
        <strain evidence="4">Chile2</strain>
        <strain evidence="5">Chile4</strain>
    </source>
</reference>
<dbReference type="AlphaFoldDB" id="A0A421FJK2"/>
<evidence type="ECO:0000313" key="5">
    <source>
        <dbReference type="EMBL" id="RLN79730.1"/>
    </source>
</evidence>
<evidence type="ECO:0000313" key="2">
    <source>
        <dbReference type="EMBL" id="KAG2524890.1"/>
    </source>
</evidence>